<dbReference type="GO" id="GO:0005524">
    <property type="term" value="F:ATP binding"/>
    <property type="evidence" value="ECO:0007669"/>
    <property type="project" value="UniProtKB-KW"/>
</dbReference>
<organism evidence="6 7">
    <name type="scientific">Actinotignum urinale</name>
    <dbReference type="NCBI Taxonomy" id="190146"/>
    <lineage>
        <taxon>Bacteria</taxon>
        <taxon>Bacillati</taxon>
        <taxon>Actinomycetota</taxon>
        <taxon>Actinomycetes</taxon>
        <taxon>Actinomycetales</taxon>
        <taxon>Actinomycetaceae</taxon>
        <taxon>Actinotignum</taxon>
    </lineage>
</organism>
<keyword evidence="2 5" id="KW-0812">Transmembrane</keyword>
<comment type="caution">
    <text evidence="6">The sequence shown here is derived from an EMBL/GenBank/DDBJ whole genome shotgun (WGS) entry which is preliminary data.</text>
</comment>
<evidence type="ECO:0000256" key="1">
    <source>
        <dbReference type="ARBA" id="ARBA00004651"/>
    </source>
</evidence>
<dbReference type="InterPro" id="IPR036640">
    <property type="entry name" value="ABC1_TM_sf"/>
</dbReference>
<keyword evidence="4 5" id="KW-0472">Membrane</keyword>
<evidence type="ECO:0000256" key="4">
    <source>
        <dbReference type="ARBA" id="ARBA00023136"/>
    </source>
</evidence>
<dbReference type="SUPFAM" id="SSF90123">
    <property type="entry name" value="ABC transporter transmembrane region"/>
    <property type="match status" value="1"/>
</dbReference>
<proteinExistence type="predicted"/>
<name>A0ABU5G6Y3_9ACTO</name>
<keyword evidence="7" id="KW-1185">Reference proteome</keyword>
<evidence type="ECO:0000313" key="7">
    <source>
        <dbReference type="Proteomes" id="UP001275049"/>
    </source>
</evidence>
<keyword evidence="6" id="KW-0067">ATP-binding</keyword>
<comment type="subcellular location">
    <subcellularLocation>
        <location evidence="1">Cell membrane</location>
        <topology evidence="1">Multi-pass membrane protein</topology>
    </subcellularLocation>
</comment>
<sequence length="115" mass="12509">MNDSVTDQVVEGEYGSAKEKSVAGQNAIRQLSQPVKGKLFIAQVLAFASGVLAIAPYVALVELGAALMQDHVDAALVNWIVMLLVSAYMARLTLYFVALGVTHFIDLSLRNQMRR</sequence>
<evidence type="ECO:0000256" key="3">
    <source>
        <dbReference type="ARBA" id="ARBA00022989"/>
    </source>
</evidence>
<feature type="non-terminal residue" evidence="6">
    <location>
        <position position="115"/>
    </location>
</feature>
<evidence type="ECO:0000256" key="5">
    <source>
        <dbReference type="SAM" id="Phobius"/>
    </source>
</evidence>
<accession>A0ABU5G6Y3</accession>
<gene>
    <name evidence="6" type="ORF">R6G86_01475</name>
</gene>
<feature type="transmembrane region" description="Helical" evidence="5">
    <location>
        <begin position="79"/>
        <end position="105"/>
    </location>
</feature>
<dbReference type="EMBL" id="JAWNGA010000001">
    <property type="protein sequence ID" value="MDY5132415.1"/>
    <property type="molecule type" value="Genomic_DNA"/>
</dbReference>
<keyword evidence="3 5" id="KW-1133">Transmembrane helix</keyword>
<reference evidence="6 7" key="1">
    <citation type="submission" date="2023-10" db="EMBL/GenBank/DDBJ databases">
        <title>Whole Genome based description of the genera Actinobaculum and Actinotignum reveals a complex phylogenetic relationship within the species included in the genus Actinotignum.</title>
        <authorList>
            <person name="Jensen C.S."/>
            <person name="Dargis R."/>
            <person name="Kemp M."/>
            <person name="Christensen J.J."/>
        </authorList>
    </citation>
    <scope>NUCLEOTIDE SEQUENCE [LARGE SCALE GENOMIC DNA]</scope>
    <source>
        <strain evidence="6 7">SLA_B974</strain>
    </source>
</reference>
<evidence type="ECO:0000256" key="2">
    <source>
        <dbReference type="ARBA" id="ARBA00022692"/>
    </source>
</evidence>
<dbReference type="Proteomes" id="UP001275049">
    <property type="component" value="Unassembled WGS sequence"/>
</dbReference>
<evidence type="ECO:0000313" key="6">
    <source>
        <dbReference type="EMBL" id="MDY5132415.1"/>
    </source>
</evidence>
<protein>
    <submittedName>
        <fullName evidence="6">ABC transporter ATP-binding protein</fullName>
    </submittedName>
</protein>
<keyword evidence="6" id="KW-0547">Nucleotide-binding</keyword>
<feature type="transmembrane region" description="Helical" evidence="5">
    <location>
        <begin position="39"/>
        <end position="59"/>
    </location>
</feature>